<reference evidence="11" key="2">
    <citation type="submission" date="2020-09" db="EMBL/GenBank/DDBJ databases">
        <authorList>
            <person name="Sun Q."/>
            <person name="Zhou Y."/>
        </authorList>
    </citation>
    <scope>NUCLEOTIDE SEQUENCE</scope>
    <source>
        <strain evidence="11">CGMCC 1.15725</strain>
    </source>
</reference>
<feature type="transmembrane region" description="Helical" evidence="10">
    <location>
        <begin position="100"/>
        <end position="121"/>
    </location>
</feature>
<name>A0A8J2YRI6_9PROT</name>
<evidence type="ECO:0000313" key="11">
    <source>
        <dbReference type="EMBL" id="GGF07936.1"/>
    </source>
</evidence>
<feature type="transmembrane region" description="Helical" evidence="10">
    <location>
        <begin position="64"/>
        <end position="88"/>
    </location>
</feature>
<gene>
    <name evidence="11" type="ORF">GCM10011611_11740</name>
</gene>
<feature type="transmembrane region" description="Helical" evidence="10">
    <location>
        <begin position="21"/>
        <end position="44"/>
    </location>
</feature>
<evidence type="ECO:0000313" key="12">
    <source>
        <dbReference type="Proteomes" id="UP000646365"/>
    </source>
</evidence>
<keyword evidence="12" id="KW-1185">Reference proteome</keyword>
<keyword evidence="2" id="KW-0813">Transport</keyword>
<comment type="similarity">
    <text evidence="9">Belongs to the binding-protein-dependent transport system permease family. LivHM subfamily.</text>
</comment>
<keyword evidence="7 10" id="KW-1133">Transmembrane helix</keyword>
<dbReference type="InterPro" id="IPR052157">
    <property type="entry name" value="BCAA_transport_permease"/>
</dbReference>
<dbReference type="Proteomes" id="UP000646365">
    <property type="component" value="Unassembled WGS sequence"/>
</dbReference>
<dbReference type="GO" id="GO:0005886">
    <property type="term" value="C:plasma membrane"/>
    <property type="evidence" value="ECO:0007669"/>
    <property type="project" value="UniProtKB-SubCell"/>
</dbReference>
<keyword evidence="3" id="KW-1003">Cell membrane</keyword>
<dbReference type="InterPro" id="IPR001851">
    <property type="entry name" value="ABC_transp_permease"/>
</dbReference>
<keyword evidence="6" id="KW-0029">Amino-acid transport</keyword>
<evidence type="ECO:0000256" key="5">
    <source>
        <dbReference type="ARBA" id="ARBA00022692"/>
    </source>
</evidence>
<evidence type="ECO:0000256" key="8">
    <source>
        <dbReference type="ARBA" id="ARBA00023136"/>
    </source>
</evidence>
<dbReference type="GO" id="GO:0015188">
    <property type="term" value="F:L-isoleucine transmembrane transporter activity"/>
    <property type="evidence" value="ECO:0007669"/>
    <property type="project" value="TreeGrafter"/>
</dbReference>
<keyword evidence="8 10" id="KW-0472">Membrane</keyword>
<dbReference type="GO" id="GO:0005304">
    <property type="term" value="F:L-valine transmembrane transporter activity"/>
    <property type="evidence" value="ECO:0007669"/>
    <property type="project" value="TreeGrafter"/>
</dbReference>
<evidence type="ECO:0000256" key="10">
    <source>
        <dbReference type="SAM" id="Phobius"/>
    </source>
</evidence>
<dbReference type="CDD" id="cd06582">
    <property type="entry name" value="TM_PBP1_LivH_like"/>
    <property type="match status" value="1"/>
</dbReference>
<comment type="caution">
    <text evidence="11">The sequence shown here is derived from an EMBL/GenBank/DDBJ whole genome shotgun (WGS) entry which is preliminary data.</text>
</comment>
<keyword evidence="5 10" id="KW-0812">Transmembrane</keyword>
<sequence>MLAQILQQLPQQLLNGLVLGSTYALFALGFTLMFGVLGVINLTYGFYFTTGAFLALYGTKLLGLSIWLALPGAAILTGLIAILFDAALLTPLRRKKAPELASLMVTLGATLLLYSLATASFGTDIRRLPPAVISHAAYTIGGVRVTLSQILIIVTTVLIVVALLSLIRGTRFGLSMRALAENGEAAQLMGVNTDAVVRMVSFISAALGSTAGVLIGLNFNAIQPYMGESMMLKGFAVIIIGGLGDIKGALVAGLVIGILEVLTAGFISSAVKDAAGFLLLVATLWFRPVGLFGRAPVKRA</sequence>
<feature type="transmembrane region" description="Helical" evidence="10">
    <location>
        <begin position="147"/>
        <end position="167"/>
    </location>
</feature>
<dbReference type="RefSeq" id="WP_189043446.1">
    <property type="nucleotide sequence ID" value="NZ_BMJQ01000002.1"/>
</dbReference>
<keyword evidence="4" id="KW-0997">Cell inner membrane</keyword>
<dbReference type="GO" id="GO:0015192">
    <property type="term" value="F:L-phenylalanine transmembrane transporter activity"/>
    <property type="evidence" value="ECO:0007669"/>
    <property type="project" value="TreeGrafter"/>
</dbReference>
<dbReference type="GO" id="GO:0015808">
    <property type="term" value="P:L-alanine transport"/>
    <property type="evidence" value="ECO:0007669"/>
    <property type="project" value="TreeGrafter"/>
</dbReference>
<evidence type="ECO:0000256" key="1">
    <source>
        <dbReference type="ARBA" id="ARBA00004651"/>
    </source>
</evidence>
<accession>A0A8J2YRI6</accession>
<evidence type="ECO:0000256" key="2">
    <source>
        <dbReference type="ARBA" id="ARBA00022448"/>
    </source>
</evidence>
<evidence type="ECO:0000256" key="6">
    <source>
        <dbReference type="ARBA" id="ARBA00022970"/>
    </source>
</evidence>
<dbReference type="PANTHER" id="PTHR11795">
    <property type="entry name" value="BRANCHED-CHAIN AMINO ACID TRANSPORT SYSTEM PERMEASE PROTEIN LIVH"/>
    <property type="match status" value="1"/>
</dbReference>
<protein>
    <submittedName>
        <fullName evidence="11">Branched-chain amino acid ABC transporter permease</fullName>
    </submittedName>
</protein>
<feature type="transmembrane region" description="Helical" evidence="10">
    <location>
        <begin position="196"/>
        <end position="219"/>
    </location>
</feature>
<dbReference type="AlphaFoldDB" id="A0A8J2YRI6"/>
<dbReference type="PANTHER" id="PTHR11795:SF371">
    <property type="entry name" value="HIGH-AFFINITY BRANCHED-CHAIN AMINO ACID TRANSPORT SYSTEM PERMEASE PROTEIN LIVH"/>
    <property type="match status" value="1"/>
</dbReference>
<evidence type="ECO:0000256" key="7">
    <source>
        <dbReference type="ARBA" id="ARBA00022989"/>
    </source>
</evidence>
<dbReference type="EMBL" id="BMJQ01000002">
    <property type="protein sequence ID" value="GGF07936.1"/>
    <property type="molecule type" value="Genomic_DNA"/>
</dbReference>
<comment type="subcellular location">
    <subcellularLocation>
        <location evidence="1">Cell membrane</location>
        <topology evidence="1">Multi-pass membrane protein</topology>
    </subcellularLocation>
</comment>
<evidence type="ECO:0000256" key="4">
    <source>
        <dbReference type="ARBA" id="ARBA00022519"/>
    </source>
</evidence>
<dbReference type="GO" id="GO:0042941">
    <property type="term" value="P:D-alanine transmembrane transport"/>
    <property type="evidence" value="ECO:0007669"/>
    <property type="project" value="TreeGrafter"/>
</dbReference>
<reference evidence="11" key="1">
    <citation type="journal article" date="2014" name="Int. J. Syst. Evol. Microbiol.">
        <title>Complete genome sequence of Corynebacterium casei LMG S-19264T (=DSM 44701T), isolated from a smear-ripened cheese.</title>
        <authorList>
            <consortium name="US DOE Joint Genome Institute (JGI-PGF)"/>
            <person name="Walter F."/>
            <person name="Albersmeier A."/>
            <person name="Kalinowski J."/>
            <person name="Ruckert C."/>
        </authorList>
    </citation>
    <scope>NUCLEOTIDE SEQUENCE</scope>
    <source>
        <strain evidence="11">CGMCC 1.15725</strain>
    </source>
</reference>
<dbReference type="GO" id="GO:1903806">
    <property type="term" value="P:L-isoleucine import across plasma membrane"/>
    <property type="evidence" value="ECO:0007669"/>
    <property type="project" value="TreeGrafter"/>
</dbReference>
<evidence type="ECO:0000256" key="9">
    <source>
        <dbReference type="ARBA" id="ARBA00037998"/>
    </source>
</evidence>
<organism evidence="11 12">
    <name type="scientific">Aliidongia dinghuensis</name>
    <dbReference type="NCBI Taxonomy" id="1867774"/>
    <lineage>
        <taxon>Bacteria</taxon>
        <taxon>Pseudomonadati</taxon>
        <taxon>Pseudomonadota</taxon>
        <taxon>Alphaproteobacteria</taxon>
        <taxon>Rhodospirillales</taxon>
        <taxon>Dongiaceae</taxon>
        <taxon>Aliidongia</taxon>
    </lineage>
</organism>
<proteinExistence type="inferred from homology"/>
<dbReference type="GO" id="GO:0015190">
    <property type="term" value="F:L-leucine transmembrane transporter activity"/>
    <property type="evidence" value="ECO:0007669"/>
    <property type="project" value="TreeGrafter"/>
</dbReference>
<feature type="transmembrane region" description="Helical" evidence="10">
    <location>
        <begin position="274"/>
        <end position="293"/>
    </location>
</feature>
<evidence type="ECO:0000256" key="3">
    <source>
        <dbReference type="ARBA" id="ARBA00022475"/>
    </source>
</evidence>
<dbReference type="Pfam" id="PF02653">
    <property type="entry name" value="BPD_transp_2"/>
    <property type="match status" value="1"/>
</dbReference>